<evidence type="ECO:0000313" key="2">
    <source>
        <dbReference type="EMBL" id="GHH87479.1"/>
    </source>
</evidence>
<feature type="compositionally biased region" description="Pro residues" evidence="1">
    <location>
        <begin position="84"/>
        <end position="96"/>
    </location>
</feature>
<dbReference type="AlphaFoldDB" id="A0A919GNL3"/>
<dbReference type="Proteomes" id="UP000603227">
    <property type="component" value="Unassembled WGS sequence"/>
</dbReference>
<accession>A0A919GNL3</accession>
<gene>
    <name evidence="2" type="ORF">GCM10017771_28840</name>
</gene>
<protein>
    <submittedName>
        <fullName evidence="2">Uncharacterized protein</fullName>
    </submittedName>
</protein>
<feature type="region of interest" description="Disordered" evidence="1">
    <location>
        <begin position="67"/>
        <end position="121"/>
    </location>
</feature>
<dbReference type="EMBL" id="BNAT01000008">
    <property type="protein sequence ID" value="GHH87479.1"/>
    <property type="molecule type" value="Genomic_DNA"/>
</dbReference>
<feature type="compositionally biased region" description="Polar residues" evidence="1">
    <location>
        <begin position="99"/>
        <end position="121"/>
    </location>
</feature>
<keyword evidence="3" id="KW-1185">Reference proteome</keyword>
<comment type="caution">
    <text evidence="2">The sequence shown here is derived from an EMBL/GenBank/DDBJ whole genome shotgun (WGS) entry which is preliminary data.</text>
</comment>
<feature type="compositionally biased region" description="Basic and acidic residues" evidence="1">
    <location>
        <begin position="67"/>
        <end position="77"/>
    </location>
</feature>
<proteinExistence type="predicted"/>
<evidence type="ECO:0000313" key="3">
    <source>
        <dbReference type="Proteomes" id="UP000603227"/>
    </source>
</evidence>
<reference evidence="2" key="2">
    <citation type="submission" date="2020-09" db="EMBL/GenBank/DDBJ databases">
        <authorList>
            <person name="Sun Q."/>
            <person name="Zhou Y."/>
        </authorList>
    </citation>
    <scope>NUCLEOTIDE SEQUENCE</scope>
    <source>
        <strain evidence="2">CGMCC 4.7403</strain>
    </source>
</reference>
<organism evidence="2 3">
    <name type="scientific">Streptomyces capitiformicae</name>
    <dbReference type="NCBI Taxonomy" id="2014920"/>
    <lineage>
        <taxon>Bacteria</taxon>
        <taxon>Bacillati</taxon>
        <taxon>Actinomycetota</taxon>
        <taxon>Actinomycetes</taxon>
        <taxon>Kitasatosporales</taxon>
        <taxon>Streptomycetaceae</taxon>
        <taxon>Streptomyces</taxon>
    </lineage>
</organism>
<reference evidence="2" key="1">
    <citation type="journal article" date="2014" name="Int. J. Syst. Evol. Microbiol.">
        <title>Complete genome sequence of Corynebacterium casei LMG S-19264T (=DSM 44701T), isolated from a smear-ripened cheese.</title>
        <authorList>
            <consortium name="US DOE Joint Genome Institute (JGI-PGF)"/>
            <person name="Walter F."/>
            <person name="Albersmeier A."/>
            <person name="Kalinowski J."/>
            <person name="Ruckert C."/>
        </authorList>
    </citation>
    <scope>NUCLEOTIDE SEQUENCE</scope>
    <source>
        <strain evidence="2">CGMCC 4.7403</strain>
    </source>
</reference>
<name>A0A919GNL3_9ACTN</name>
<sequence>MPPTDPNEYEKAVPLIRAHLAKLERAVDRTRALYSGQPYDVVRPALVEALGEEDVQNADPQVVDELARQISEGRQEPKATSPAPSRPPKPIDPPPSQATNPRTSSPANRTNPSGSGSSPVG</sequence>
<evidence type="ECO:0000256" key="1">
    <source>
        <dbReference type="SAM" id="MobiDB-lite"/>
    </source>
</evidence>